<dbReference type="PANTHER" id="PTHR43742:SF9">
    <property type="entry name" value="TETRATHIONATE REDUCTASE SUBUNIT A"/>
    <property type="match status" value="1"/>
</dbReference>
<reference evidence="10" key="1">
    <citation type="submission" date="2018-05" db="EMBL/GenBank/DDBJ databases">
        <authorList>
            <person name="Lanie J.A."/>
            <person name="Ng W.-L."/>
            <person name="Kazmierczak K.M."/>
            <person name="Andrzejewski T.M."/>
            <person name="Davidsen T.M."/>
            <person name="Wayne K.J."/>
            <person name="Tettelin H."/>
            <person name="Glass J.I."/>
            <person name="Rusch D."/>
            <person name="Podicherti R."/>
            <person name="Tsui H.-C.T."/>
            <person name="Winkler M.E."/>
        </authorList>
    </citation>
    <scope>NUCLEOTIDE SEQUENCE</scope>
</reference>
<dbReference type="PROSITE" id="PS51318">
    <property type="entry name" value="TAT"/>
    <property type="match status" value="1"/>
</dbReference>
<evidence type="ECO:0000256" key="2">
    <source>
        <dbReference type="ARBA" id="ARBA00022485"/>
    </source>
</evidence>
<dbReference type="Gene3D" id="3.30.2070.10">
    <property type="entry name" value="Formate dehydrogenase/DMSO reductase"/>
    <property type="match status" value="1"/>
</dbReference>
<dbReference type="InterPro" id="IPR009010">
    <property type="entry name" value="Asp_de-COase-like_dom_sf"/>
</dbReference>
<sequence>MKLNRREFLALTGKTAAGAVIFAACGLPERELIVQSPVELPEDLVRGEDAWYATSMGDFTNGDGVLVRVMQGRAKKIEGNPDHPVNRGKSTARYDSVLQLLYHPDRIQEPMLRYSKNGNLISTTWDEADNRFRKALTSADGSMTIVTNPIRGHLGSVAEKFAAQYNGKHMTFDPTEQGVLHGAVKSVLGQDQLPTFDISNTATILSFGADWLGTWGSPAQFGVKYGEFRSQSDRGYLIHAEPRMSLTAAAADLWLAPKPGTEGDLALGIANIIINEGLATQENISAFNAVLPGGLDGYSAAKVSSRTGISSDRIEKAARHFANHMPAVAFGGGSAGAHTNGSFNLEAIYALNILVDAVDANGGITPNPESAIDGLPSSSAGAPFQSWEAELAQWRAGNVETVIIRGADIVHGMPNSVSIREALQNVPNVIVFGTVHDDTMDFADLILPEQTVLEAWGTEIPEPGPGYQVIGTQQPVVGPTVSHDESGLTSNARGFGDSLLKMSDGSYGSTMEQVVKNALTDLHAVGRGSISASSSSLFANGALQRGGWWDTGNRGTARVGKMSSTEKNAHYSDTAALGIGDDFHLVPFHSNSMLDGRLAAAPWAQSTPDPISSASWSTWAEINSKEAQSLGIKEGDVLLIRSTSGEIEALAYPHPGVRPGVIGVPIGQGHHRNGRWAEDRGSNVLSILTGEKDSQTGALAWAATQVRVQRAGRRVKVPKFEGNVEARPIEPGVPVLVVGIDETAEHAQEANHHIYQKQFIGKDKQDDAHD</sequence>
<evidence type="ECO:0000259" key="9">
    <source>
        <dbReference type="PROSITE" id="PS51669"/>
    </source>
</evidence>
<name>A0A381Z1K0_9ZZZZ</name>
<dbReference type="InterPro" id="IPR006311">
    <property type="entry name" value="TAT_signal"/>
</dbReference>
<proteinExistence type="inferred from homology"/>
<feature type="domain" description="4Fe-4S Mo/W bis-MGD-type" evidence="9">
    <location>
        <begin position="49"/>
        <end position="105"/>
    </location>
</feature>
<gene>
    <name evidence="10" type="ORF">METZ01_LOCUS135626</name>
</gene>
<dbReference type="PANTHER" id="PTHR43742">
    <property type="entry name" value="TRIMETHYLAMINE-N-OXIDE REDUCTASE"/>
    <property type="match status" value="1"/>
</dbReference>
<dbReference type="GO" id="GO:0046872">
    <property type="term" value="F:metal ion binding"/>
    <property type="evidence" value="ECO:0007669"/>
    <property type="project" value="UniProtKB-KW"/>
</dbReference>
<keyword evidence="6" id="KW-0560">Oxidoreductase</keyword>
<protein>
    <recommendedName>
        <fullName evidence="9">4Fe-4S Mo/W bis-MGD-type domain-containing protein</fullName>
    </recommendedName>
</protein>
<accession>A0A381Z1K0</accession>
<keyword evidence="5" id="KW-0732">Signal</keyword>
<dbReference type="Gene3D" id="3.40.228.10">
    <property type="entry name" value="Dimethylsulfoxide Reductase, domain 2"/>
    <property type="match status" value="1"/>
</dbReference>
<dbReference type="GO" id="GO:0043546">
    <property type="term" value="F:molybdopterin cofactor binding"/>
    <property type="evidence" value="ECO:0007669"/>
    <property type="project" value="InterPro"/>
</dbReference>
<dbReference type="EMBL" id="UINC01019535">
    <property type="protein sequence ID" value="SVA82772.1"/>
    <property type="molecule type" value="Genomic_DNA"/>
</dbReference>
<dbReference type="Pfam" id="PF00384">
    <property type="entry name" value="Molybdopterin"/>
    <property type="match status" value="1"/>
</dbReference>
<evidence type="ECO:0000256" key="8">
    <source>
        <dbReference type="ARBA" id="ARBA00023014"/>
    </source>
</evidence>
<dbReference type="Gene3D" id="2.40.40.20">
    <property type="match status" value="1"/>
</dbReference>
<evidence type="ECO:0000256" key="3">
    <source>
        <dbReference type="ARBA" id="ARBA00022505"/>
    </source>
</evidence>
<dbReference type="SUPFAM" id="SSF50692">
    <property type="entry name" value="ADC-like"/>
    <property type="match status" value="1"/>
</dbReference>
<dbReference type="PROSITE" id="PS51669">
    <property type="entry name" value="4FE4S_MOW_BIS_MGD"/>
    <property type="match status" value="1"/>
</dbReference>
<dbReference type="InterPro" id="IPR006963">
    <property type="entry name" value="Mopterin_OxRdtase_4Fe-4S_dom"/>
</dbReference>
<dbReference type="GO" id="GO:0051539">
    <property type="term" value="F:4 iron, 4 sulfur cluster binding"/>
    <property type="evidence" value="ECO:0007669"/>
    <property type="project" value="UniProtKB-KW"/>
</dbReference>
<evidence type="ECO:0000313" key="10">
    <source>
        <dbReference type="EMBL" id="SVA82772.1"/>
    </source>
</evidence>
<dbReference type="InterPro" id="IPR050612">
    <property type="entry name" value="Prok_Mopterin_Oxidored"/>
</dbReference>
<organism evidence="10">
    <name type="scientific">marine metagenome</name>
    <dbReference type="NCBI Taxonomy" id="408172"/>
    <lineage>
        <taxon>unclassified sequences</taxon>
        <taxon>metagenomes</taxon>
        <taxon>ecological metagenomes</taxon>
    </lineage>
</organism>
<dbReference type="Gene3D" id="2.20.25.90">
    <property type="entry name" value="ADC-like domains"/>
    <property type="match status" value="1"/>
</dbReference>
<keyword evidence="3" id="KW-0500">Molybdenum</keyword>
<keyword evidence="7" id="KW-0408">Iron</keyword>
<keyword evidence="2" id="KW-0004">4Fe-4S</keyword>
<evidence type="ECO:0000256" key="6">
    <source>
        <dbReference type="ARBA" id="ARBA00023002"/>
    </source>
</evidence>
<keyword evidence="4" id="KW-0479">Metal-binding</keyword>
<dbReference type="Gene3D" id="3.40.50.740">
    <property type="match status" value="1"/>
</dbReference>
<evidence type="ECO:0000256" key="4">
    <source>
        <dbReference type="ARBA" id="ARBA00022723"/>
    </source>
</evidence>
<dbReference type="AlphaFoldDB" id="A0A381Z1K0"/>
<dbReference type="PROSITE" id="PS51257">
    <property type="entry name" value="PROKAR_LIPOPROTEIN"/>
    <property type="match status" value="1"/>
</dbReference>
<evidence type="ECO:0000256" key="1">
    <source>
        <dbReference type="ARBA" id="ARBA00010312"/>
    </source>
</evidence>
<dbReference type="GO" id="GO:0016491">
    <property type="term" value="F:oxidoreductase activity"/>
    <property type="evidence" value="ECO:0007669"/>
    <property type="project" value="UniProtKB-KW"/>
</dbReference>
<keyword evidence="8" id="KW-0411">Iron-sulfur</keyword>
<dbReference type="Pfam" id="PF01568">
    <property type="entry name" value="Molydop_binding"/>
    <property type="match status" value="1"/>
</dbReference>
<dbReference type="SUPFAM" id="SSF53706">
    <property type="entry name" value="Formate dehydrogenase/DMSO reductase, domains 1-3"/>
    <property type="match status" value="1"/>
</dbReference>
<dbReference type="InterPro" id="IPR006656">
    <property type="entry name" value="Mopterin_OxRdtase"/>
</dbReference>
<dbReference type="InterPro" id="IPR006657">
    <property type="entry name" value="MoPterin_dinucl-bd_dom"/>
</dbReference>
<evidence type="ECO:0000256" key="5">
    <source>
        <dbReference type="ARBA" id="ARBA00022729"/>
    </source>
</evidence>
<comment type="similarity">
    <text evidence="1">Belongs to the prokaryotic molybdopterin-containing oxidoreductase family.</text>
</comment>
<evidence type="ECO:0000256" key="7">
    <source>
        <dbReference type="ARBA" id="ARBA00023004"/>
    </source>
</evidence>